<sequence>MDRSTFPPSSSVPGNQTPSSPMPPSPITSWSRHYLSRSNRDVRFPFYRRIPQGAVEPTYVWNRLTVDGDGPSFQPEGRDFVSGSVLFPEDFMSSASQQDCEQLLHWHDLLQDMERGMRRLLAHSKDWVSCTLESESPKTIGTDAEVVPDEEK</sequence>
<accession>A0A178UVD5</accession>
<evidence type="ECO:0000313" key="2">
    <source>
        <dbReference type="EMBL" id="OAO97889.1"/>
    </source>
</evidence>
<feature type="compositionally biased region" description="Polar residues" evidence="1">
    <location>
        <begin position="1"/>
        <end position="17"/>
    </location>
</feature>
<proteinExistence type="predicted"/>
<dbReference type="AlphaFoldDB" id="A0A178UVD5"/>
<organism evidence="2 3">
    <name type="scientific">Arabidopsis thaliana</name>
    <name type="common">Mouse-ear cress</name>
    <dbReference type="NCBI Taxonomy" id="3702"/>
    <lineage>
        <taxon>Eukaryota</taxon>
        <taxon>Viridiplantae</taxon>
        <taxon>Streptophyta</taxon>
        <taxon>Embryophyta</taxon>
        <taxon>Tracheophyta</taxon>
        <taxon>Spermatophyta</taxon>
        <taxon>Magnoliopsida</taxon>
        <taxon>eudicotyledons</taxon>
        <taxon>Gunneridae</taxon>
        <taxon>Pentapetalae</taxon>
        <taxon>rosids</taxon>
        <taxon>malvids</taxon>
        <taxon>Brassicales</taxon>
        <taxon>Brassicaceae</taxon>
        <taxon>Camelineae</taxon>
        <taxon>Arabidopsis</taxon>
    </lineage>
</organism>
<name>A0A178UVD5_ARATH</name>
<feature type="region of interest" description="Disordered" evidence="1">
    <location>
        <begin position="1"/>
        <end position="30"/>
    </location>
</feature>
<dbReference type="EMBL" id="LUHQ01000004">
    <property type="protein sequence ID" value="OAO97889.1"/>
    <property type="molecule type" value="Genomic_DNA"/>
</dbReference>
<gene>
    <name evidence="2" type="ordered locus">AXX17_At4g06650</name>
</gene>
<evidence type="ECO:0000256" key="1">
    <source>
        <dbReference type="SAM" id="MobiDB-lite"/>
    </source>
</evidence>
<dbReference type="Proteomes" id="UP000078284">
    <property type="component" value="Chromosome 4"/>
</dbReference>
<protein>
    <submittedName>
        <fullName evidence="2">Uncharacterized protein</fullName>
    </submittedName>
</protein>
<evidence type="ECO:0000313" key="3">
    <source>
        <dbReference type="Proteomes" id="UP000078284"/>
    </source>
</evidence>
<reference evidence="3" key="1">
    <citation type="journal article" date="2016" name="Proc. Natl. Acad. Sci. U.S.A.">
        <title>Chromosome-level assembly of Arabidopsis thaliana Ler reveals the extent of translocation and inversion polymorphisms.</title>
        <authorList>
            <person name="Zapata L."/>
            <person name="Ding J."/>
            <person name="Willing E.M."/>
            <person name="Hartwig B."/>
            <person name="Bezdan D."/>
            <person name="Jiao W.B."/>
            <person name="Patel V."/>
            <person name="Velikkakam James G."/>
            <person name="Koornneef M."/>
            <person name="Ossowski S."/>
            <person name="Schneeberger K."/>
        </authorList>
    </citation>
    <scope>NUCLEOTIDE SEQUENCE [LARGE SCALE GENOMIC DNA]</scope>
    <source>
        <strain evidence="3">cv. Landsberg erecta</strain>
    </source>
</reference>
<comment type="caution">
    <text evidence="2">The sequence shown here is derived from an EMBL/GenBank/DDBJ whole genome shotgun (WGS) entry which is preliminary data.</text>
</comment>